<sequence length="132" mass="13560">MEGGLNGDSRVGDKVDVDGPNVVVLSNGEGVEGTIEGAEEAGEQEQVDGITDEVEALAKVRMPKLVVVKEGFESTLVDDEALLRMGVGVGNEVVPSEVDACSSTPHATSSPVVFLSSDGNDPGIENVAPPEI</sequence>
<protein>
    <submittedName>
        <fullName evidence="1">Uncharacterized protein</fullName>
    </submittedName>
</protein>
<evidence type="ECO:0000313" key="2">
    <source>
        <dbReference type="Proteomes" id="UP001234297"/>
    </source>
</evidence>
<evidence type="ECO:0000313" key="1">
    <source>
        <dbReference type="EMBL" id="KAJ8624465.1"/>
    </source>
</evidence>
<accession>A0ACC2KTM0</accession>
<comment type="caution">
    <text evidence="1">The sequence shown here is derived from an EMBL/GenBank/DDBJ whole genome shotgun (WGS) entry which is preliminary data.</text>
</comment>
<dbReference type="Proteomes" id="UP001234297">
    <property type="component" value="Chromosome 11"/>
</dbReference>
<gene>
    <name evidence="1" type="ORF">MRB53_032995</name>
</gene>
<keyword evidence="2" id="KW-1185">Reference proteome</keyword>
<name>A0ACC2KTM0_PERAE</name>
<dbReference type="EMBL" id="CM056819">
    <property type="protein sequence ID" value="KAJ8624465.1"/>
    <property type="molecule type" value="Genomic_DNA"/>
</dbReference>
<reference evidence="1 2" key="1">
    <citation type="journal article" date="2022" name="Hortic Res">
        <title>A haplotype resolved chromosomal level avocado genome allows analysis of novel avocado genes.</title>
        <authorList>
            <person name="Nath O."/>
            <person name="Fletcher S.J."/>
            <person name="Hayward A."/>
            <person name="Shaw L.M."/>
            <person name="Masouleh A.K."/>
            <person name="Furtado A."/>
            <person name="Henry R.J."/>
            <person name="Mitter N."/>
        </authorList>
    </citation>
    <scope>NUCLEOTIDE SEQUENCE [LARGE SCALE GENOMIC DNA]</scope>
    <source>
        <strain evidence="2">cv. Hass</strain>
    </source>
</reference>
<organism evidence="1 2">
    <name type="scientific">Persea americana</name>
    <name type="common">Avocado</name>
    <dbReference type="NCBI Taxonomy" id="3435"/>
    <lineage>
        <taxon>Eukaryota</taxon>
        <taxon>Viridiplantae</taxon>
        <taxon>Streptophyta</taxon>
        <taxon>Embryophyta</taxon>
        <taxon>Tracheophyta</taxon>
        <taxon>Spermatophyta</taxon>
        <taxon>Magnoliopsida</taxon>
        <taxon>Magnoliidae</taxon>
        <taxon>Laurales</taxon>
        <taxon>Lauraceae</taxon>
        <taxon>Persea</taxon>
    </lineage>
</organism>
<proteinExistence type="predicted"/>